<evidence type="ECO:0000313" key="1">
    <source>
        <dbReference type="EMBL" id="KAJ9486198.1"/>
    </source>
</evidence>
<reference evidence="1" key="1">
    <citation type="submission" date="2015-06" db="EMBL/GenBank/DDBJ databases">
        <authorList>
            <person name="Nguyen H."/>
        </authorList>
    </citation>
    <scope>NUCLEOTIDE SEQUENCE</scope>
    <source>
        <strain evidence="1">DAOM 180753</strain>
    </source>
</reference>
<proteinExistence type="predicted"/>
<evidence type="ECO:0000313" key="2">
    <source>
        <dbReference type="Proteomes" id="UP001227192"/>
    </source>
</evidence>
<dbReference type="AlphaFoldDB" id="A0AAI9TG86"/>
<dbReference type="Proteomes" id="UP001227192">
    <property type="component" value="Unassembled WGS sequence"/>
</dbReference>
<organism evidence="1 2">
    <name type="scientific">Penicillium thymicola</name>
    <dbReference type="NCBI Taxonomy" id="293382"/>
    <lineage>
        <taxon>Eukaryota</taxon>
        <taxon>Fungi</taxon>
        <taxon>Dikarya</taxon>
        <taxon>Ascomycota</taxon>
        <taxon>Pezizomycotina</taxon>
        <taxon>Eurotiomycetes</taxon>
        <taxon>Eurotiomycetidae</taxon>
        <taxon>Eurotiales</taxon>
        <taxon>Aspergillaceae</taxon>
        <taxon>Penicillium</taxon>
    </lineage>
</organism>
<reference evidence="1" key="2">
    <citation type="journal article" date="2016" name="Fungal Biol.">
        <title>Ochratoxin A production by Penicillium thymicola.</title>
        <authorList>
            <person name="Nguyen H.D.T."/>
            <person name="McMullin D.R."/>
            <person name="Ponomareva E."/>
            <person name="Riley R."/>
            <person name="Pomraning K.R."/>
            <person name="Baker S.E."/>
            <person name="Seifert K.A."/>
        </authorList>
    </citation>
    <scope>NUCLEOTIDE SEQUENCE</scope>
    <source>
        <strain evidence="1">DAOM 180753</strain>
    </source>
</reference>
<gene>
    <name evidence="1" type="ORF">VN97_g7141</name>
</gene>
<dbReference type="EMBL" id="LACB01000222">
    <property type="protein sequence ID" value="KAJ9486198.1"/>
    <property type="molecule type" value="Genomic_DNA"/>
</dbReference>
<keyword evidence="2" id="KW-1185">Reference proteome</keyword>
<protein>
    <submittedName>
        <fullName evidence="1">Uncharacterized protein</fullName>
    </submittedName>
</protein>
<sequence>MIEPSGSVSRIAPAPTVFAFPLGFCVGSNVSFGPYAWRILYILYRCTGCTELIPHIADPYTLIGFFVFSTPLTVANLLSNSTIGPDLKRLIRCASHSNYFSTGPQQINIPPIASILAPPRYPSPKHGKEKKDKIKIISCLSPAKEVDWLQFHLSQKTPPRTLTSQVTSHFI</sequence>
<name>A0AAI9TG86_PENTH</name>
<accession>A0AAI9TG86</accession>
<comment type="caution">
    <text evidence="1">The sequence shown here is derived from an EMBL/GenBank/DDBJ whole genome shotgun (WGS) entry which is preliminary data.</text>
</comment>